<dbReference type="STRING" id="1122124.GCA_000423165_00569"/>
<organism evidence="2 3">
    <name type="scientific">Pseudidiomarina sediminum</name>
    <dbReference type="NCBI Taxonomy" id="431675"/>
    <lineage>
        <taxon>Bacteria</taxon>
        <taxon>Pseudomonadati</taxon>
        <taxon>Pseudomonadota</taxon>
        <taxon>Gammaproteobacteria</taxon>
        <taxon>Alteromonadales</taxon>
        <taxon>Idiomarinaceae</taxon>
        <taxon>Pseudidiomarina</taxon>
    </lineage>
</organism>
<gene>
    <name evidence="2" type="ORF">CWI80_04140</name>
</gene>
<dbReference type="SUPFAM" id="SSF47413">
    <property type="entry name" value="lambda repressor-like DNA-binding domains"/>
    <property type="match status" value="1"/>
</dbReference>
<dbReference type="Gene3D" id="1.10.260.40">
    <property type="entry name" value="lambda repressor-like DNA-binding domains"/>
    <property type="match status" value="1"/>
</dbReference>
<dbReference type="RefSeq" id="WP_026861614.1">
    <property type="nucleotide sequence ID" value="NZ_PIQE01000001.1"/>
</dbReference>
<accession>A0A432Z9E7</accession>
<proteinExistence type="predicted"/>
<dbReference type="Pfam" id="PF01381">
    <property type="entry name" value="HTH_3"/>
    <property type="match status" value="1"/>
</dbReference>
<evidence type="ECO:0000259" key="1">
    <source>
        <dbReference type="PROSITE" id="PS50943"/>
    </source>
</evidence>
<protein>
    <submittedName>
        <fullName evidence="2">Transcriptional regulator</fullName>
    </submittedName>
</protein>
<feature type="domain" description="HTH cro/C1-type" evidence="1">
    <location>
        <begin position="15"/>
        <end position="68"/>
    </location>
</feature>
<comment type="caution">
    <text evidence="2">The sequence shown here is derived from an EMBL/GenBank/DDBJ whole genome shotgun (WGS) entry which is preliminary data.</text>
</comment>
<evidence type="ECO:0000313" key="3">
    <source>
        <dbReference type="Proteomes" id="UP000287022"/>
    </source>
</evidence>
<dbReference type="InterPro" id="IPR001387">
    <property type="entry name" value="Cro/C1-type_HTH"/>
</dbReference>
<dbReference type="EMBL" id="PIQE01000001">
    <property type="protein sequence ID" value="RUO74538.1"/>
    <property type="molecule type" value="Genomic_DNA"/>
</dbReference>
<dbReference type="GO" id="GO:0003677">
    <property type="term" value="F:DNA binding"/>
    <property type="evidence" value="ECO:0007669"/>
    <property type="project" value="InterPro"/>
</dbReference>
<dbReference type="AlphaFoldDB" id="A0A432Z9E7"/>
<dbReference type="InterPro" id="IPR010982">
    <property type="entry name" value="Lambda_DNA-bd_dom_sf"/>
</dbReference>
<keyword evidence="3" id="KW-1185">Reference proteome</keyword>
<dbReference type="PROSITE" id="PS50943">
    <property type="entry name" value="HTH_CROC1"/>
    <property type="match status" value="1"/>
</dbReference>
<name>A0A432Z9E7_9GAMM</name>
<dbReference type="Proteomes" id="UP000287022">
    <property type="component" value="Unassembled WGS sequence"/>
</dbReference>
<evidence type="ECO:0000313" key="2">
    <source>
        <dbReference type="EMBL" id="RUO74538.1"/>
    </source>
</evidence>
<dbReference type="CDD" id="cd00093">
    <property type="entry name" value="HTH_XRE"/>
    <property type="match status" value="1"/>
</dbReference>
<sequence length="84" mass="8961">MKVQVQDVKTIGNIVKQVRKAQGLDQTTAGAFANCGITFVSQFENGKPTVQLEKALAMLDALGIDVYLDIPPELNGIDEKGAVS</sequence>
<reference evidence="3" key="1">
    <citation type="journal article" date="2018" name="Front. Microbiol.">
        <title>Genome-Based Analysis Reveals the Taxonomy and Diversity of the Family Idiomarinaceae.</title>
        <authorList>
            <person name="Liu Y."/>
            <person name="Lai Q."/>
            <person name="Shao Z."/>
        </authorList>
    </citation>
    <scope>NUCLEOTIDE SEQUENCE [LARGE SCALE GENOMIC DNA]</scope>
    <source>
        <strain evidence="3">c121</strain>
    </source>
</reference>
<dbReference type="SMART" id="SM00530">
    <property type="entry name" value="HTH_XRE"/>
    <property type="match status" value="1"/>
</dbReference>